<reference evidence="1" key="1">
    <citation type="submission" date="2020-05" db="EMBL/GenBank/DDBJ databases">
        <title>Identification of trans-AT polyketide cluster in two marine bacteria, producers of a novel glutaramide-containing polyketide sesbanimide D and analogs.</title>
        <authorList>
            <person name="Kacar D."/>
            <person name="Rodriguez P."/>
            <person name="Canedo L."/>
            <person name="Gonzalez E."/>
            <person name="Galan B."/>
            <person name="De La Calle F."/>
            <person name="Garcia J.L."/>
        </authorList>
    </citation>
    <scope>NUCLEOTIDE SEQUENCE</scope>
    <source>
        <strain evidence="1">PHM038</strain>
    </source>
</reference>
<dbReference type="PANTHER" id="PTHR37419:SF1">
    <property type="entry name" value="SERINE_THREONINE-PROTEIN KINASE TOXIN HIPA"/>
    <property type="match status" value="1"/>
</dbReference>
<protein>
    <recommendedName>
        <fullName evidence="3">HipA-like protein</fullName>
    </recommendedName>
</protein>
<organism evidence="1 2">
    <name type="scientific">Roseibium aggregatum</name>
    <dbReference type="NCBI Taxonomy" id="187304"/>
    <lineage>
        <taxon>Bacteria</taxon>
        <taxon>Pseudomonadati</taxon>
        <taxon>Pseudomonadota</taxon>
        <taxon>Alphaproteobacteria</taxon>
        <taxon>Hyphomicrobiales</taxon>
        <taxon>Stappiaceae</taxon>
        <taxon>Roseibium</taxon>
    </lineage>
</organism>
<dbReference type="RefSeq" id="WP_190289513.1">
    <property type="nucleotide sequence ID" value="NZ_JABFCZ010000001.1"/>
</dbReference>
<dbReference type="GO" id="GO:0004674">
    <property type="term" value="F:protein serine/threonine kinase activity"/>
    <property type="evidence" value="ECO:0007669"/>
    <property type="project" value="TreeGrafter"/>
</dbReference>
<dbReference type="EMBL" id="JABFCZ010000001">
    <property type="protein sequence ID" value="MBD1544849.1"/>
    <property type="molecule type" value="Genomic_DNA"/>
</dbReference>
<name>A0A926NQZ9_9HYPH</name>
<sequence length="154" mass="17042">MKMQTSAFGKRVSAPERPIWRRVAERVGEGVANAYGLLSEIGRDCNGALQFLPEGGGPQATDKLTGEPVSDEDIEALLNDRNLAPLGIRKERHFRISVAGTQEKTALLFHEGRWFDPSKATPTTHIIKPQIGTLPNGMDLSESVEIEYFRLNLK</sequence>
<dbReference type="PANTHER" id="PTHR37419">
    <property type="entry name" value="SERINE/THREONINE-PROTEIN KINASE TOXIN HIPA"/>
    <property type="match status" value="1"/>
</dbReference>
<evidence type="ECO:0008006" key="3">
    <source>
        <dbReference type="Google" id="ProtNLM"/>
    </source>
</evidence>
<evidence type="ECO:0000313" key="2">
    <source>
        <dbReference type="Proteomes" id="UP000598467"/>
    </source>
</evidence>
<accession>A0A926NQZ9</accession>
<gene>
    <name evidence="1" type="ORF">HK439_01125</name>
</gene>
<dbReference type="InterPro" id="IPR052028">
    <property type="entry name" value="HipA_Ser/Thr_kinase"/>
</dbReference>
<dbReference type="AlphaFoldDB" id="A0A926NQZ9"/>
<evidence type="ECO:0000313" key="1">
    <source>
        <dbReference type="EMBL" id="MBD1544849.1"/>
    </source>
</evidence>
<proteinExistence type="predicted"/>
<dbReference type="GO" id="GO:0005829">
    <property type="term" value="C:cytosol"/>
    <property type="evidence" value="ECO:0007669"/>
    <property type="project" value="TreeGrafter"/>
</dbReference>
<dbReference type="Proteomes" id="UP000598467">
    <property type="component" value="Unassembled WGS sequence"/>
</dbReference>
<comment type="caution">
    <text evidence="1">The sequence shown here is derived from an EMBL/GenBank/DDBJ whole genome shotgun (WGS) entry which is preliminary data.</text>
</comment>